<evidence type="ECO:0000259" key="11">
    <source>
        <dbReference type="PROSITE" id="PS50262"/>
    </source>
</evidence>
<dbReference type="SUPFAM" id="SSF81321">
    <property type="entry name" value="Family A G protein-coupled receptor-like"/>
    <property type="match status" value="1"/>
</dbReference>
<evidence type="ECO:0000256" key="3">
    <source>
        <dbReference type="ARBA" id="ARBA00022692"/>
    </source>
</evidence>
<comment type="caution">
    <text evidence="12">The sequence shown here is derived from an EMBL/GenBank/DDBJ whole genome shotgun (WGS) entry which is preliminary data.</text>
</comment>
<reference evidence="12 13" key="1">
    <citation type="journal article" date="2018" name="G3 (Bethesda)">
        <title>A High-Quality Reference Genome for the Invasive Mosquitofish Gambusia affinis Using a Chicago Library.</title>
        <authorList>
            <person name="Hoffberg S.L."/>
            <person name="Troendle N.J."/>
            <person name="Glenn T.C."/>
            <person name="Mahmud O."/>
            <person name="Louha S."/>
            <person name="Chalopin D."/>
            <person name="Bennetzen J.L."/>
            <person name="Mauricio R."/>
        </authorList>
    </citation>
    <scope>NUCLEOTIDE SEQUENCE [LARGE SCALE GENOMIC DNA]</scope>
    <source>
        <strain evidence="12">NE01/NJP1002.9</strain>
        <tissue evidence="12">Muscle</tissue>
    </source>
</reference>
<gene>
    <name evidence="12" type="ORF">CCH79_00014227</name>
</gene>
<feature type="transmembrane region" description="Helical" evidence="10">
    <location>
        <begin position="373"/>
        <end position="393"/>
    </location>
</feature>
<evidence type="ECO:0000256" key="7">
    <source>
        <dbReference type="ARBA" id="ARBA00023170"/>
    </source>
</evidence>
<protein>
    <recommendedName>
        <fullName evidence="11">G-protein coupled receptors family 1 profile domain-containing protein</fullName>
    </recommendedName>
</protein>
<dbReference type="Pfam" id="PF00001">
    <property type="entry name" value="7tm_1"/>
    <property type="match status" value="1"/>
</dbReference>
<dbReference type="InterPro" id="IPR050569">
    <property type="entry name" value="TAAR"/>
</dbReference>
<keyword evidence="8 9" id="KW-0807">Transducer</keyword>
<organism evidence="12 13">
    <name type="scientific">Gambusia affinis</name>
    <name type="common">Western mosquitofish</name>
    <name type="synonym">Heterandria affinis</name>
    <dbReference type="NCBI Taxonomy" id="33528"/>
    <lineage>
        <taxon>Eukaryota</taxon>
        <taxon>Metazoa</taxon>
        <taxon>Chordata</taxon>
        <taxon>Craniata</taxon>
        <taxon>Vertebrata</taxon>
        <taxon>Euteleostomi</taxon>
        <taxon>Actinopterygii</taxon>
        <taxon>Neopterygii</taxon>
        <taxon>Teleostei</taxon>
        <taxon>Neoteleostei</taxon>
        <taxon>Acanthomorphata</taxon>
        <taxon>Ovalentaria</taxon>
        <taxon>Atherinomorphae</taxon>
        <taxon>Cyprinodontiformes</taxon>
        <taxon>Poeciliidae</taxon>
        <taxon>Poeciliinae</taxon>
        <taxon>Gambusia</taxon>
    </lineage>
</organism>
<dbReference type="GO" id="GO:0001594">
    <property type="term" value="F:trace-amine receptor activity"/>
    <property type="evidence" value="ECO:0007669"/>
    <property type="project" value="TreeGrafter"/>
</dbReference>
<evidence type="ECO:0000256" key="4">
    <source>
        <dbReference type="ARBA" id="ARBA00022989"/>
    </source>
</evidence>
<dbReference type="CDD" id="cd15055">
    <property type="entry name" value="7tmA_TAARs"/>
    <property type="match status" value="1"/>
</dbReference>
<feature type="domain" description="G-protein coupled receptors family 1 profile" evidence="11">
    <location>
        <begin position="175"/>
        <end position="392"/>
    </location>
</feature>
<sequence>MPHFSNLLHSGSSRPARFSPRVEPFSGIRNQINKLFPPGKTIVCISAASGNTENLKCLDAKLNVFFTLLRFVAAFYSRYITAAAEAKIPPPGDGKAVQSKITIGFMGSLRAFLNASSQAVPVITEDSAHMDSPDRVELCYPQYPNSSCSGLKRPPSETVLLYTLLSSVTVVTISLNLLVIVSISYFRQLQTPTNTLVLSLATSDLLVGLLVMPVEAVRLIEPCWLLGNVMCALSYIVGFTLTSASVGNMVLISIDRYVAICSPLQYPSKITRSRAEVSVGLCWACSLLYNGLILKDHLRQPDRYNSCYGECLVVVSYISGTIDLVFTFIAPCSVIVLLYVRVFVEAVSQARAARSQVTAVTVRVTAKKSEQKAARTLGIIIFMFLVTFCPYYYPSLAANLKKLPTEDPVKPVPFLTPEVMVSVLFRMSVEEAFPFSELTISDANGHQGL</sequence>
<evidence type="ECO:0000256" key="1">
    <source>
        <dbReference type="ARBA" id="ARBA00004651"/>
    </source>
</evidence>
<dbReference type="AlphaFoldDB" id="A0A315UUU0"/>
<evidence type="ECO:0000256" key="6">
    <source>
        <dbReference type="ARBA" id="ARBA00023136"/>
    </source>
</evidence>
<evidence type="ECO:0000313" key="12">
    <source>
        <dbReference type="EMBL" id="PWA14953.1"/>
    </source>
</evidence>
<feature type="transmembrane region" description="Helical" evidence="10">
    <location>
        <begin position="195"/>
        <end position="212"/>
    </location>
</feature>
<feature type="transmembrane region" description="Helical" evidence="10">
    <location>
        <begin position="314"/>
        <end position="340"/>
    </location>
</feature>
<feature type="transmembrane region" description="Helical" evidence="10">
    <location>
        <begin position="275"/>
        <end position="294"/>
    </location>
</feature>
<evidence type="ECO:0000256" key="9">
    <source>
        <dbReference type="RuleBase" id="RU000688"/>
    </source>
</evidence>
<dbReference type="Gene3D" id="1.20.1070.10">
    <property type="entry name" value="Rhodopsin 7-helix transmembrane proteins"/>
    <property type="match status" value="1"/>
</dbReference>
<dbReference type="Proteomes" id="UP000250572">
    <property type="component" value="Unassembled WGS sequence"/>
</dbReference>
<name>A0A315UUU0_GAMAF</name>
<comment type="subcellular location">
    <subcellularLocation>
        <location evidence="1">Cell membrane</location>
        <topology evidence="1">Multi-pass membrane protein</topology>
    </subcellularLocation>
</comment>
<evidence type="ECO:0000256" key="2">
    <source>
        <dbReference type="ARBA" id="ARBA00022475"/>
    </source>
</evidence>
<dbReference type="STRING" id="33528.ENSGAFP00000024772"/>
<keyword evidence="6 10" id="KW-0472">Membrane</keyword>
<accession>A0A315UUU0</accession>
<evidence type="ECO:0000313" key="13">
    <source>
        <dbReference type="Proteomes" id="UP000250572"/>
    </source>
</evidence>
<keyword evidence="3 9" id="KW-0812">Transmembrane</keyword>
<keyword evidence="7 9" id="KW-0675">Receptor</keyword>
<dbReference type="InterPro" id="IPR000276">
    <property type="entry name" value="GPCR_Rhodpsn"/>
</dbReference>
<evidence type="ECO:0000256" key="8">
    <source>
        <dbReference type="ARBA" id="ARBA00023224"/>
    </source>
</evidence>
<dbReference type="InterPro" id="IPR017452">
    <property type="entry name" value="GPCR_Rhodpsn_7TM"/>
</dbReference>
<dbReference type="PROSITE" id="PS50262">
    <property type="entry name" value="G_PROTEIN_RECEP_F1_2"/>
    <property type="match status" value="1"/>
</dbReference>
<keyword evidence="5 9" id="KW-0297">G-protein coupled receptor</keyword>
<dbReference type="EMBL" id="NHOQ01002739">
    <property type="protein sequence ID" value="PWA14953.1"/>
    <property type="molecule type" value="Genomic_DNA"/>
</dbReference>
<feature type="transmembrane region" description="Helical" evidence="10">
    <location>
        <begin position="232"/>
        <end position="254"/>
    </location>
</feature>
<proteinExistence type="inferred from homology"/>
<dbReference type="PROSITE" id="PS00237">
    <property type="entry name" value="G_PROTEIN_RECEP_F1_1"/>
    <property type="match status" value="1"/>
</dbReference>
<evidence type="ECO:0000256" key="5">
    <source>
        <dbReference type="ARBA" id="ARBA00023040"/>
    </source>
</evidence>
<feature type="transmembrane region" description="Helical" evidence="10">
    <location>
        <begin position="159"/>
        <end position="183"/>
    </location>
</feature>
<dbReference type="GO" id="GO:0005886">
    <property type="term" value="C:plasma membrane"/>
    <property type="evidence" value="ECO:0007669"/>
    <property type="project" value="UniProtKB-SubCell"/>
</dbReference>
<dbReference type="PRINTS" id="PR00237">
    <property type="entry name" value="GPCRRHODOPSN"/>
</dbReference>
<dbReference type="PANTHER" id="PTHR24249">
    <property type="entry name" value="HISTAMINE RECEPTOR-RELATED G-PROTEIN COUPLED RECEPTOR"/>
    <property type="match status" value="1"/>
</dbReference>
<keyword evidence="4 10" id="KW-1133">Transmembrane helix</keyword>
<evidence type="ECO:0000256" key="10">
    <source>
        <dbReference type="SAM" id="Phobius"/>
    </source>
</evidence>
<keyword evidence="13" id="KW-1185">Reference proteome</keyword>
<dbReference type="PANTHER" id="PTHR24249:SF381">
    <property type="entry name" value="TRACE AMINE ASSOCIATED RECEPTOR 19P-RELATED"/>
    <property type="match status" value="1"/>
</dbReference>
<comment type="similarity">
    <text evidence="9">Belongs to the G-protein coupled receptor 1 family.</text>
</comment>
<keyword evidence="2" id="KW-1003">Cell membrane</keyword>